<proteinExistence type="predicted"/>
<organism evidence="1 2">
    <name type="scientific">Panagrolaimus sp. JU765</name>
    <dbReference type="NCBI Taxonomy" id="591449"/>
    <lineage>
        <taxon>Eukaryota</taxon>
        <taxon>Metazoa</taxon>
        <taxon>Ecdysozoa</taxon>
        <taxon>Nematoda</taxon>
        <taxon>Chromadorea</taxon>
        <taxon>Rhabditida</taxon>
        <taxon>Tylenchina</taxon>
        <taxon>Panagrolaimomorpha</taxon>
        <taxon>Panagrolaimoidea</taxon>
        <taxon>Panagrolaimidae</taxon>
        <taxon>Panagrolaimus</taxon>
    </lineage>
</organism>
<accession>A0AC34Q045</accession>
<evidence type="ECO:0000313" key="1">
    <source>
        <dbReference type="Proteomes" id="UP000887576"/>
    </source>
</evidence>
<name>A0AC34Q045_9BILA</name>
<evidence type="ECO:0000313" key="2">
    <source>
        <dbReference type="WBParaSite" id="JU765_v2.g11623.t2"/>
    </source>
</evidence>
<reference evidence="2" key="1">
    <citation type="submission" date="2022-11" db="UniProtKB">
        <authorList>
            <consortium name="WormBaseParasite"/>
        </authorList>
    </citation>
    <scope>IDENTIFICATION</scope>
</reference>
<sequence>MTDTDLKRKSELKAVHSKDPIEKLRYKCLSRGAAGIKELARVFRIADVNDDNKLTADELVRICQVYKLDLPTADVQAAFKKVDTDGSGSLSFDEFLLALRVTTSILNIELQAPIMTDTDLKRKSELKAVHSKDPIEKLRYKCLSRGAAGIKELARVFRIADVNDDNKLTADELVRICQVYKLDLPTADVQAAFKKVDSDGSGSLSFDEFLLALRPPMNENRLKLIDMAFKKLDKTGDGVITVADLKNVYNCKKNPKFCSGEKTEEEIFKDFLANFEIGGHVDGKVTKEEFINYYAGVSAAIDTDVYFDLMMRNSWKL</sequence>
<dbReference type="WBParaSite" id="JU765_v2.g11623.t2">
    <property type="protein sequence ID" value="JU765_v2.g11623.t2"/>
    <property type="gene ID" value="JU765_v2.g11623"/>
</dbReference>
<dbReference type="Proteomes" id="UP000887576">
    <property type="component" value="Unplaced"/>
</dbReference>
<protein>
    <submittedName>
        <fullName evidence="2">EF-hand domain-containing protein</fullName>
    </submittedName>
</protein>